<dbReference type="KEGG" id="otd:J1M35_17025"/>
<organism evidence="1 2">
    <name type="scientific">Ottowia testudinis</name>
    <dbReference type="NCBI Taxonomy" id="2816950"/>
    <lineage>
        <taxon>Bacteria</taxon>
        <taxon>Pseudomonadati</taxon>
        <taxon>Pseudomonadota</taxon>
        <taxon>Betaproteobacteria</taxon>
        <taxon>Burkholderiales</taxon>
        <taxon>Comamonadaceae</taxon>
        <taxon>Ottowia</taxon>
    </lineage>
</organism>
<proteinExistence type="predicted"/>
<evidence type="ECO:0000313" key="2">
    <source>
        <dbReference type="Proteomes" id="UP000663903"/>
    </source>
</evidence>
<dbReference type="RefSeq" id="WP_208008326.1">
    <property type="nucleotide sequence ID" value="NZ_CP071796.1"/>
</dbReference>
<dbReference type="EMBL" id="CP071796">
    <property type="protein sequence ID" value="QTD44763.1"/>
    <property type="molecule type" value="Genomic_DNA"/>
</dbReference>
<dbReference type="Proteomes" id="UP000663903">
    <property type="component" value="Chromosome"/>
</dbReference>
<evidence type="ECO:0000313" key="1">
    <source>
        <dbReference type="EMBL" id="QTD44763.1"/>
    </source>
</evidence>
<dbReference type="Pfam" id="PF16074">
    <property type="entry name" value="PilW"/>
    <property type="match status" value="1"/>
</dbReference>
<reference evidence="1" key="1">
    <citation type="submission" date="2021-03" db="EMBL/GenBank/DDBJ databases">
        <title>Ottowia sp. 27C isolated from the cloaca of a Giant Asian pond turtle (Heosemys grandis).</title>
        <authorList>
            <person name="Spergser J."/>
            <person name="Busse H.-J."/>
        </authorList>
    </citation>
    <scope>NUCLEOTIDE SEQUENCE</scope>
    <source>
        <strain evidence="1">27C</strain>
    </source>
</reference>
<dbReference type="AlphaFoldDB" id="A0A975H2D7"/>
<gene>
    <name evidence="1" type="ORF">J1M35_17025</name>
</gene>
<sequence>MIGITLGLMVVAVGTGAILVSRNYSSTISDATQLQQQAAYAFRVIGQQARQAGSLELNLATNSADGSLGTVDPSDPVGFAVKYANFGQIISGIDAPGATEYSLTLGQQNYFEKQVDAAAERTLFRDCLGKGGGKDADENYLPVISRFALRNNSLMCAGVASTAGDAGIPQSLIQNVSDFQVRYHIQENTAGGNPTIKKVNAAGVTNWGSVFAIEVCLDMVGDQSIDLPSTSKYVNCSGDEVSYNKRIHQLFRNVYQIRSQGILS</sequence>
<keyword evidence="2" id="KW-1185">Reference proteome</keyword>
<dbReference type="InterPro" id="IPR032092">
    <property type="entry name" value="PilW"/>
</dbReference>
<accession>A0A975H2D7</accession>
<dbReference type="GO" id="GO:0043683">
    <property type="term" value="P:type IV pilus assembly"/>
    <property type="evidence" value="ECO:0007669"/>
    <property type="project" value="InterPro"/>
</dbReference>
<protein>
    <submittedName>
        <fullName evidence="1">PilW family protein</fullName>
    </submittedName>
</protein>
<name>A0A975H2D7_9BURK</name>